<dbReference type="FunFam" id="3.40.30.10:FF:000001">
    <property type="entry name" value="Thioredoxin"/>
    <property type="match status" value="1"/>
</dbReference>
<dbReference type="Gene3D" id="2.30.30.380">
    <property type="entry name" value="Zn-finger domain of Sec23/24"/>
    <property type="match status" value="1"/>
</dbReference>
<evidence type="ECO:0000256" key="5">
    <source>
        <dbReference type="ARBA" id="ARBA00023284"/>
    </source>
</evidence>
<dbReference type="CDD" id="cd02947">
    <property type="entry name" value="TRX_family"/>
    <property type="match status" value="1"/>
</dbReference>
<dbReference type="InterPro" id="IPR013766">
    <property type="entry name" value="Thioredoxin_domain"/>
</dbReference>
<dbReference type="AlphaFoldDB" id="A0A1H6EEL2"/>
<keyword evidence="3" id="KW-0249">Electron transport</keyword>
<dbReference type="NCBIfam" id="TIGR01068">
    <property type="entry name" value="thioredoxin"/>
    <property type="match status" value="1"/>
</dbReference>
<keyword evidence="4" id="KW-1015">Disulfide bond</keyword>
<evidence type="ECO:0000256" key="1">
    <source>
        <dbReference type="ARBA" id="ARBA00008987"/>
    </source>
</evidence>
<reference evidence="9 10" key="1">
    <citation type="submission" date="2016-10" db="EMBL/GenBank/DDBJ databases">
        <authorList>
            <person name="de Groot N.N."/>
        </authorList>
    </citation>
    <scope>NUCLEOTIDE SEQUENCE [LARGE SCALE GENOMIC DNA]</scope>
    <source>
        <strain evidence="9 10">CGMCC 4.2023</strain>
    </source>
</reference>
<keyword evidence="10" id="KW-1185">Reference proteome</keyword>
<evidence type="ECO:0000259" key="8">
    <source>
        <dbReference type="PROSITE" id="PS51352"/>
    </source>
</evidence>
<gene>
    <name evidence="9" type="ORF">SAMN05216223_13451</name>
</gene>
<feature type="domain" description="Thioredoxin" evidence="8">
    <location>
        <begin position="17"/>
        <end position="163"/>
    </location>
</feature>
<dbReference type="EMBL" id="FNVU01000034">
    <property type="protein sequence ID" value="SEG95711.1"/>
    <property type="molecule type" value="Genomic_DNA"/>
</dbReference>
<keyword evidence="2" id="KW-0813">Transport</keyword>
<protein>
    <recommendedName>
        <fullName evidence="6">Thioredoxin</fullName>
    </recommendedName>
</protein>
<dbReference type="RefSeq" id="WP_103891090.1">
    <property type="nucleotide sequence ID" value="NZ_FNVU01000034.1"/>
</dbReference>
<dbReference type="GO" id="GO:0015035">
    <property type="term" value="F:protein-disulfide reductase activity"/>
    <property type="evidence" value="ECO:0007669"/>
    <property type="project" value="UniProtKB-UniRule"/>
</dbReference>
<dbReference type="PROSITE" id="PS00194">
    <property type="entry name" value="THIOREDOXIN_1"/>
    <property type="match status" value="1"/>
</dbReference>
<evidence type="ECO:0000256" key="3">
    <source>
        <dbReference type="ARBA" id="ARBA00022982"/>
    </source>
</evidence>
<sequence length="176" mass="18478">MSTSPEGPGGRGRREGSTAGVEAPVRTVACANCGRTNRVPAAAEGSPRCGNCRAPLPWIAEAGDTDFGEVAEQASLPVLVDLWATWCGPCRMVSPALEQVAKDLAGRIKLVKVDIDKSPALARRFEVQAVPTLLVLDHGRQVARQTGAAPAHELRKWVDESLSASHGAADPASGRH</sequence>
<keyword evidence="5" id="KW-0676">Redox-active center</keyword>
<dbReference type="InterPro" id="IPR017937">
    <property type="entry name" value="Thioredoxin_CS"/>
</dbReference>
<evidence type="ECO:0000256" key="6">
    <source>
        <dbReference type="NCBIfam" id="TIGR01068"/>
    </source>
</evidence>
<accession>A0A1H6EEL2</accession>
<comment type="similarity">
    <text evidence="1">Belongs to the thioredoxin family.</text>
</comment>
<evidence type="ECO:0000256" key="7">
    <source>
        <dbReference type="SAM" id="MobiDB-lite"/>
    </source>
</evidence>
<proteinExistence type="inferred from homology"/>
<dbReference type="GO" id="GO:0005737">
    <property type="term" value="C:cytoplasm"/>
    <property type="evidence" value="ECO:0007669"/>
    <property type="project" value="TreeGrafter"/>
</dbReference>
<dbReference type="InterPro" id="IPR036249">
    <property type="entry name" value="Thioredoxin-like_sf"/>
</dbReference>
<name>A0A1H6EEL2_9ACTN</name>
<dbReference type="PANTHER" id="PTHR45663:SF11">
    <property type="entry name" value="GEO12009P1"/>
    <property type="match status" value="1"/>
</dbReference>
<dbReference type="Proteomes" id="UP000236754">
    <property type="component" value="Unassembled WGS sequence"/>
</dbReference>
<dbReference type="Gene3D" id="3.40.30.10">
    <property type="entry name" value="Glutaredoxin"/>
    <property type="match status" value="1"/>
</dbReference>
<evidence type="ECO:0000256" key="4">
    <source>
        <dbReference type="ARBA" id="ARBA00023157"/>
    </source>
</evidence>
<dbReference type="InterPro" id="IPR005746">
    <property type="entry name" value="Thioredoxin"/>
</dbReference>
<dbReference type="OrthoDB" id="9790390at2"/>
<evidence type="ECO:0000256" key="2">
    <source>
        <dbReference type="ARBA" id="ARBA00022448"/>
    </source>
</evidence>
<dbReference type="SUPFAM" id="SSF52833">
    <property type="entry name" value="Thioredoxin-like"/>
    <property type="match status" value="1"/>
</dbReference>
<dbReference type="PANTHER" id="PTHR45663">
    <property type="entry name" value="GEO12009P1"/>
    <property type="match status" value="1"/>
</dbReference>
<evidence type="ECO:0000313" key="10">
    <source>
        <dbReference type="Proteomes" id="UP000236754"/>
    </source>
</evidence>
<dbReference type="PRINTS" id="PR00421">
    <property type="entry name" value="THIOREDOXIN"/>
</dbReference>
<organism evidence="9 10">
    <name type="scientific">Actinacidiphila yanglinensis</name>
    <dbReference type="NCBI Taxonomy" id="310779"/>
    <lineage>
        <taxon>Bacteria</taxon>
        <taxon>Bacillati</taxon>
        <taxon>Actinomycetota</taxon>
        <taxon>Actinomycetes</taxon>
        <taxon>Kitasatosporales</taxon>
        <taxon>Streptomycetaceae</taxon>
        <taxon>Actinacidiphila</taxon>
    </lineage>
</organism>
<evidence type="ECO:0000313" key="9">
    <source>
        <dbReference type="EMBL" id="SEG95711.1"/>
    </source>
</evidence>
<feature type="region of interest" description="Disordered" evidence="7">
    <location>
        <begin position="1"/>
        <end position="20"/>
    </location>
</feature>
<dbReference type="PROSITE" id="PS51352">
    <property type="entry name" value="THIOREDOXIN_2"/>
    <property type="match status" value="1"/>
</dbReference>
<dbReference type="Pfam" id="PF00085">
    <property type="entry name" value="Thioredoxin"/>
    <property type="match status" value="1"/>
</dbReference>